<dbReference type="InterPro" id="IPR029479">
    <property type="entry name" value="Nitroreductase"/>
</dbReference>
<dbReference type="EMBL" id="BART01020100">
    <property type="protein sequence ID" value="GAH00099.1"/>
    <property type="molecule type" value="Genomic_DNA"/>
</dbReference>
<dbReference type="InterPro" id="IPR000415">
    <property type="entry name" value="Nitroreductase-like"/>
</dbReference>
<comment type="caution">
    <text evidence="4">The sequence shown here is derived from an EMBL/GenBank/DDBJ whole genome shotgun (WGS) entry which is preliminary data.</text>
</comment>
<proteinExistence type="inferred from homology"/>
<organism evidence="4">
    <name type="scientific">marine sediment metagenome</name>
    <dbReference type="NCBI Taxonomy" id="412755"/>
    <lineage>
        <taxon>unclassified sequences</taxon>
        <taxon>metagenomes</taxon>
        <taxon>ecological metagenomes</taxon>
    </lineage>
</organism>
<name>X1D4R8_9ZZZZ</name>
<dbReference type="PANTHER" id="PTHR43673">
    <property type="entry name" value="NAD(P)H NITROREDUCTASE YDGI-RELATED"/>
    <property type="match status" value="1"/>
</dbReference>
<feature type="domain" description="Nitroreductase" evidence="3">
    <location>
        <begin position="42"/>
        <end position="101"/>
    </location>
</feature>
<dbReference type="Pfam" id="PF00881">
    <property type="entry name" value="Nitroreductase"/>
    <property type="match status" value="1"/>
</dbReference>
<dbReference type="Gene3D" id="3.40.109.10">
    <property type="entry name" value="NADH Oxidase"/>
    <property type="match status" value="1"/>
</dbReference>
<accession>X1D4R8</accession>
<dbReference type="SUPFAM" id="SSF55469">
    <property type="entry name" value="FMN-dependent nitroreductase-like"/>
    <property type="match status" value="1"/>
</dbReference>
<evidence type="ECO:0000256" key="2">
    <source>
        <dbReference type="ARBA" id="ARBA00023002"/>
    </source>
</evidence>
<evidence type="ECO:0000259" key="3">
    <source>
        <dbReference type="Pfam" id="PF00881"/>
    </source>
</evidence>
<evidence type="ECO:0000313" key="4">
    <source>
        <dbReference type="EMBL" id="GAH00099.1"/>
    </source>
</evidence>
<dbReference type="GO" id="GO:0016491">
    <property type="term" value="F:oxidoreductase activity"/>
    <property type="evidence" value="ECO:0007669"/>
    <property type="project" value="UniProtKB-KW"/>
</dbReference>
<protein>
    <recommendedName>
        <fullName evidence="3">Nitroreductase domain-containing protein</fullName>
    </recommendedName>
</protein>
<comment type="similarity">
    <text evidence="1">Belongs to the nitroreductase family.</text>
</comment>
<evidence type="ECO:0000256" key="1">
    <source>
        <dbReference type="ARBA" id="ARBA00007118"/>
    </source>
</evidence>
<reference evidence="4" key="1">
    <citation type="journal article" date="2014" name="Front. Microbiol.">
        <title>High frequency of phylogenetically diverse reductive dehalogenase-homologous genes in deep subseafloor sedimentary metagenomes.</title>
        <authorList>
            <person name="Kawai M."/>
            <person name="Futagami T."/>
            <person name="Toyoda A."/>
            <person name="Takaki Y."/>
            <person name="Nishi S."/>
            <person name="Hori S."/>
            <person name="Arai W."/>
            <person name="Tsubouchi T."/>
            <person name="Morono Y."/>
            <person name="Uchiyama I."/>
            <person name="Ito T."/>
            <person name="Fujiyama A."/>
            <person name="Inagaki F."/>
            <person name="Takami H."/>
        </authorList>
    </citation>
    <scope>NUCLEOTIDE SEQUENCE</scope>
    <source>
        <strain evidence="4">Expedition CK06-06</strain>
    </source>
</reference>
<gene>
    <name evidence="4" type="ORF">S01H4_37422</name>
</gene>
<dbReference type="PANTHER" id="PTHR43673:SF10">
    <property type="entry name" value="NADH DEHYDROGENASE_NAD(P)H NITROREDUCTASE XCC3605-RELATED"/>
    <property type="match status" value="1"/>
</dbReference>
<keyword evidence="2" id="KW-0560">Oxidoreductase</keyword>
<sequence length="131" mass="15122">MLSRVYIRISHGLETEIFEKVPEMEYVETAVETNLEEFERVVRSRRSTREFRDEKVPEEVMRRCLELALLAPNSSNLQSWEFYWVRDEAKKQDFGSVLSGATRRDDGAGMGGLRGAVGYLETQLQDDDRAA</sequence>
<dbReference type="AlphaFoldDB" id="X1D4R8"/>